<proteinExistence type="inferred from homology"/>
<sequence length="332" mass="38022">MEKDYTEFFHHKRVLITGGLGFLGSTLALKLVACGAQVTLLDGLIEDLGANFFNIEPIKDEVEIVIAHLSDRAATDYHVQDKDLIFNIGMHSSHLDSMKRPLYDLETNIIPQLQFLESIRYNNPEAMVLYVGSRAQFGKVKKFPINENTPLAPADIYAAGKQLVEYYHFLYQDICGLRPISLRLGNTYGPRHQMKHAKYGVQNYLIRLALDGEQIQVFGEGQQLREMIFVDDVIDALLLLVMNEQTIGHYYCIGVDEKISFLELVKTIISVCGNGSYQHVPWPEERKVIEVGDVQTDFSKLSNLTDWKPTTPLREGLRRTADFYKQYKSYYW</sequence>
<comment type="caution">
    <text evidence="3">The sequence shown here is derived from an EMBL/GenBank/DDBJ whole genome shotgun (WGS) entry which is preliminary data.</text>
</comment>
<dbReference type="Gene3D" id="3.90.25.10">
    <property type="entry name" value="UDP-galactose 4-epimerase, domain 1"/>
    <property type="match status" value="1"/>
</dbReference>
<organism evidence="3 4">
    <name type="scientific">candidate division CSSED10-310 bacterium</name>
    <dbReference type="NCBI Taxonomy" id="2855610"/>
    <lineage>
        <taxon>Bacteria</taxon>
        <taxon>Bacteria division CSSED10-310</taxon>
    </lineage>
</organism>
<evidence type="ECO:0000313" key="4">
    <source>
        <dbReference type="Proteomes" id="UP001594351"/>
    </source>
</evidence>
<evidence type="ECO:0000259" key="2">
    <source>
        <dbReference type="Pfam" id="PF01370"/>
    </source>
</evidence>
<dbReference type="EMBL" id="JBHPBY010000024">
    <property type="protein sequence ID" value="MFC1849170.1"/>
    <property type="molecule type" value="Genomic_DNA"/>
</dbReference>
<name>A0ABV6YSJ2_UNCC1</name>
<dbReference type="InterPro" id="IPR001509">
    <property type="entry name" value="Epimerase_deHydtase"/>
</dbReference>
<keyword evidence="4" id="KW-1185">Reference proteome</keyword>
<gene>
    <name evidence="3" type="ORF">ACFL27_03075</name>
</gene>
<dbReference type="Proteomes" id="UP001594351">
    <property type="component" value="Unassembled WGS sequence"/>
</dbReference>
<reference evidence="3 4" key="1">
    <citation type="submission" date="2024-09" db="EMBL/GenBank/DDBJ databases">
        <title>Laminarin stimulates single cell rates of sulfate reduction while oxygen inhibits transcriptomic activity in coastal marine sediment.</title>
        <authorList>
            <person name="Lindsay M."/>
            <person name="Orcutt B."/>
            <person name="Emerson D."/>
            <person name="Stepanauskas R."/>
            <person name="D'Angelo T."/>
        </authorList>
    </citation>
    <scope>NUCLEOTIDE SEQUENCE [LARGE SCALE GENOMIC DNA]</scope>
    <source>
        <strain evidence="3">SAG AM-311-K15</strain>
    </source>
</reference>
<evidence type="ECO:0000256" key="1">
    <source>
        <dbReference type="ARBA" id="ARBA00007637"/>
    </source>
</evidence>
<dbReference type="PANTHER" id="PTHR43000">
    <property type="entry name" value="DTDP-D-GLUCOSE 4,6-DEHYDRATASE-RELATED"/>
    <property type="match status" value="1"/>
</dbReference>
<feature type="domain" description="NAD-dependent epimerase/dehydratase" evidence="2">
    <location>
        <begin position="14"/>
        <end position="253"/>
    </location>
</feature>
<accession>A0ABV6YSJ2</accession>
<dbReference type="InterPro" id="IPR036291">
    <property type="entry name" value="NAD(P)-bd_dom_sf"/>
</dbReference>
<dbReference type="Gene3D" id="3.40.50.720">
    <property type="entry name" value="NAD(P)-binding Rossmann-like Domain"/>
    <property type="match status" value="1"/>
</dbReference>
<evidence type="ECO:0000313" key="3">
    <source>
        <dbReference type="EMBL" id="MFC1849170.1"/>
    </source>
</evidence>
<dbReference type="SUPFAM" id="SSF51735">
    <property type="entry name" value="NAD(P)-binding Rossmann-fold domains"/>
    <property type="match status" value="1"/>
</dbReference>
<comment type="similarity">
    <text evidence="1">Belongs to the NAD(P)-dependent epimerase/dehydratase family.</text>
</comment>
<dbReference type="Pfam" id="PF01370">
    <property type="entry name" value="Epimerase"/>
    <property type="match status" value="1"/>
</dbReference>
<protein>
    <submittedName>
        <fullName evidence="3">NAD-dependent epimerase/dehydratase family protein</fullName>
    </submittedName>
</protein>